<dbReference type="InterPro" id="IPR036046">
    <property type="entry name" value="Acylphosphatase-like_dom_sf"/>
</dbReference>
<protein>
    <submittedName>
        <fullName evidence="2">BLUF domain-containing protein</fullName>
    </submittedName>
</protein>
<dbReference type="GO" id="GO:0009882">
    <property type="term" value="F:blue light photoreceptor activity"/>
    <property type="evidence" value="ECO:0007669"/>
    <property type="project" value="InterPro"/>
</dbReference>
<dbReference type="InterPro" id="IPR007024">
    <property type="entry name" value="BLUF_domain"/>
</dbReference>
<accession>A0AAU7VZL5</accession>
<dbReference type="Pfam" id="PF04940">
    <property type="entry name" value="BLUF"/>
    <property type="match status" value="1"/>
</dbReference>
<dbReference type="SUPFAM" id="SSF54975">
    <property type="entry name" value="Acylphosphatase/BLUF domain-like"/>
    <property type="match status" value="1"/>
</dbReference>
<dbReference type="PROSITE" id="PS50925">
    <property type="entry name" value="BLUF"/>
    <property type="match status" value="1"/>
</dbReference>
<name>A0AAU7VZL5_9MICO</name>
<evidence type="ECO:0000313" key="2">
    <source>
        <dbReference type="EMBL" id="XBX79166.1"/>
    </source>
</evidence>
<dbReference type="RefSeq" id="WP_350352264.1">
    <property type="nucleotide sequence ID" value="NZ_CP158357.1"/>
</dbReference>
<dbReference type="EMBL" id="CP158357">
    <property type="protein sequence ID" value="XBX79166.1"/>
    <property type="molecule type" value="Genomic_DNA"/>
</dbReference>
<sequence length="151" mass="17247">MSADDTTLLSLVYTSRAAAPFRETALTHLLEQARSLNGARDITGMLLYRGERFIQVLEGPAHLVRGLARTIGRDVRHRDMRILMEEPIEERQFEDWTMGYRSLQGERDHAPAGFRDSFADLEDADERSTTLRALAELSLWFRVRAGQRVDA</sequence>
<dbReference type="AlphaFoldDB" id="A0AAU7VZL5"/>
<dbReference type="SMART" id="SM01034">
    <property type="entry name" value="BLUF"/>
    <property type="match status" value="1"/>
</dbReference>
<proteinExistence type="predicted"/>
<evidence type="ECO:0000259" key="1">
    <source>
        <dbReference type="PROSITE" id="PS50925"/>
    </source>
</evidence>
<dbReference type="Gene3D" id="3.30.70.100">
    <property type="match status" value="1"/>
</dbReference>
<reference evidence="2" key="1">
    <citation type="submission" date="2024-06" db="EMBL/GenBank/DDBJ databases">
        <title>Draft genome sequence of Microbacterium sp. strain A8/3-1, isolated from Oxytropis tragacanthoides Fisch. ex DC. Root nodules in the Altai region of Russia.</title>
        <authorList>
            <person name="Sazanova A."/>
            <person name="Guro P."/>
            <person name="Kuznetsova I."/>
            <person name="Belimov A."/>
            <person name="Safronova V."/>
        </authorList>
    </citation>
    <scope>NUCLEOTIDE SEQUENCE</scope>
    <source>
        <strain evidence="2">A8/3-1</strain>
    </source>
</reference>
<feature type="domain" description="BLUF" evidence="1">
    <location>
        <begin position="8"/>
        <end position="99"/>
    </location>
</feature>
<organism evidence="2">
    <name type="scientific">Microbacterium sp. A8/3-1</name>
    <dbReference type="NCBI Taxonomy" id="3160749"/>
    <lineage>
        <taxon>Bacteria</taxon>
        <taxon>Bacillati</taxon>
        <taxon>Actinomycetota</taxon>
        <taxon>Actinomycetes</taxon>
        <taxon>Micrococcales</taxon>
        <taxon>Microbacteriaceae</taxon>
        <taxon>Microbacterium</taxon>
    </lineage>
</organism>
<gene>
    <name evidence="2" type="ORF">ABS642_03485</name>
</gene>
<dbReference type="GO" id="GO:0071949">
    <property type="term" value="F:FAD binding"/>
    <property type="evidence" value="ECO:0007669"/>
    <property type="project" value="InterPro"/>
</dbReference>